<gene>
    <name evidence="1" type="ORF">HNO84_14605</name>
</gene>
<reference evidence="1 2" key="1">
    <citation type="journal article" date="2020" name="Front. Plant Sci.">
        <title>Isolation of Rhizosphere Bacteria That Improve Quality and Water Stress Tolerance in Greenhouse Ornamentals.</title>
        <authorList>
            <person name="Nordstedt N.P."/>
            <person name="Jones M.L."/>
        </authorList>
    </citation>
    <scope>NUCLEOTIDE SEQUENCE [LARGE SCALE GENOMIC DNA]</scope>
    <source>
        <strain evidence="1 2">C6C2</strain>
    </source>
</reference>
<evidence type="ECO:0000313" key="1">
    <source>
        <dbReference type="EMBL" id="NUU02833.1"/>
    </source>
</evidence>
<dbReference type="EMBL" id="JABFMT010000014">
    <property type="protein sequence ID" value="NUU02833.1"/>
    <property type="molecule type" value="Genomic_DNA"/>
</dbReference>
<sequence>MSKPTLHGPVFHALRDIARLSVTSLVNLAGAILQGPQHLAALPIYDRAHRRPSSAAMSKLAVASGPPGTGMTPPPIMCPWQPSPRGEFDIGNRIGIERT</sequence>
<organism evidence="1 2">
    <name type="scientific">Herbaspirillum robiniae</name>
    <dbReference type="NCBI Taxonomy" id="2014887"/>
    <lineage>
        <taxon>Bacteria</taxon>
        <taxon>Pseudomonadati</taxon>
        <taxon>Pseudomonadota</taxon>
        <taxon>Betaproteobacteria</taxon>
        <taxon>Burkholderiales</taxon>
        <taxon>Oxalobacteraceae</taxon>
        <taxon>Herbaspirillum</taxon>
    </lineage>
</organism>
<protein>
    <submittedName>
        <fullName evidence="1">Uncharacterized protein</fullName>
    </submittedName>
</protein>
<comment type="caution">
    <text evidence="1">The sequence shown here is derived from an EMBL/GenBank/DDBJ whole genome shotgun (WGS) entry which is preliminary data.</text>
</comment>
<name>A0ABX2M0T4_9BURK</name>
<accession>A0ABX2M0T4</accession>
<keyword evidence="2" id="KW-1185">Reference proteome</keyword>
<dbReference type="Proteomes" id="UP000536746">
    <property type="component" value="Unassembled WGS sequence"/>
</dbReference>
<proteinExistence type="predicted"/>
<dbReference type="RefSeq" id="WP_175354728.1">
    <property type="nucleotide sequence ID" value="NZ_JABFMT010000014.1"/>
</dbReference>
<evidence type="ECO:0000313" key="2">
    <source>
        <dbReference type="Proteomes" id="UP000536746"/>
    </source>
</evidence>